<gene>
    <name evidence="3" type="ORF">AB0C36_29820</name>
</gene>
<dbReference type="RefSeq" id="WP_358359975.1">
    <property type="nucleotide sequence ID" value="NZ_JBEZFP010000097.1"/>
</dbReference>
<feature type="region of interest" description="Disordered" evidence="1">
    <location>
        <begin position="40"/>
        <end position="79"/>
    </location>
</feature>
<dbReference type="Proteomes" id="UP001551482">
    <property type="component" value="Unassembled WGS sequence"/>
</dbReference>
<feature type="signal peptide" evidence="2">
    <location>
        <begin position="1"/>
        <end position="27"/>
    </location>
</feature>
<evidence type="ECO:0000313" key="3">
    <source>
        <dbReference type="EMBL" id="MEU8137699.1"/>
    </source>
</evidence>
<name>A0ABV3DPM3_9ACTN</name>
<evidence type="ECO:0000256" key="1">
    <source>
        <dbReference type="SAM" id="MobiDB-lite"/>
    </source>
</evidence>
<proteinExistence type="predicted"/>
<accession>A0ABV3DPM3</accession>
<evidence type="ECO:0008006" key="5">
    <source>
        <dbReference type="Google" id="ProtNLM"/>
    </source>
</evidence>
<keyword evidence="4" id="KW-1185">Reference proteome</keyword>
<reference evidence="3 4" key="1">
    <citation type="submission" date="2024-06" db="EMBL/GenBank/DDBJ databases">
        <title>The Natural Products Discovery Center: Release of the First 8490 Sequenced Strains for Exploring Actinobacteria Biosynthetic Diversity.</title>
        <authorList>
            <person name="Kalkreuter E."/>
            <person name="Kautsar S.A."/>
            <person name="Yang D."/>
            <person name="Bader C.D."/>
            <person name="Teijaro C.N."/>
            <person name="Fluegel L."/>
            <person name="Davis C.M."/>
            <person name="Simpson J.R."/>
            <person name="Lauterbach L."/>
            <person name="Steele A.D."/>
            <person name="Gui C."/>
            <person name="Meng S."/>
            <person name="Li G."/>
            <person name="Viehrig K."/>
            <person name="Ye F."/>
            <person name="Su P."/>
            <person name="Kiefer A.F."/>
            <person name="Nichols A."/>
            <person name="Cepeda A.J."/>
            <person name="Yan W."/>
            <person name="Fan B."/>
            <person name="Jiang Y."/>
            <person name="Adhikari A."/>
            <person name="Zheng C.-J."/>
            <person name="Schuster L."/>
            <person name="Cowan T.M."/>
            <person name="Smanski M.J."/>
            <person name="Chevrette M.G."/>
            <person name="De Carvalho L.P.S."/>
            <person name="Shen B."/>
        </authorList>
    </citation>
    <scope>NUCLEOTIDE SEQUENCE [LARGE SCALE GENOMIC DNA]</scope>
    <source>
        <strain evidence="3 4">NPDC048946</strain>
    </source>
</reference>
<protein>
    <recommendedName>
        <fullName evidence="5">Lipoprotein</fullName>
    </recommendedName>
</protein>
<feature type="chain" id="PRO_5045611310" description="Lipoprotein" evidence="2">
    <location>
        <begin position="28"/>
        <end position="290"/>
    </location>
</feature>
<evidence type="ECO:0000256" key="2">
    <source>
        <dbReference type="SAM" id="SignalP"/>
    </source>
</evidence>
<evidence type="ECO:0000313" key="4">
    <source>
        <dbReference type="Proteomes" id="UP001551482"/>
    </source>
</evidence>
<feature type="compositionally biased region" description="Gly residues" evidence="1">
    <location>
        <begin position="40"/>
        <end position="49"/>
    </location>
</feature>
<feature type="region of interest" description="Disordered" evidence="1">
    <location>
        <begin position="102"/>
        <end position="144"/>
    </location>
</feature>
<organism evidence="3 4">
    <name type="scientific">Streptodolium elevatio</name>
    <dbReference type="NCBI Taxonomy" id="3157996"/>
    <lineage>
        <taxon>Bacteria</taxon>
        <taxon>Bacillati</taxon>
        <taxon>Actinomycetota</taxon>
        <taxon>Actinomycetes</taxon>
        <taxon>Kitasatosporales</taxon>
        <taxon>Streptomycetaceae</taxon>
        <taxon>Streptodolium</taxon>
    </lineage>
</organism>
<feature type="compositionally biased region" description="Low complexity" evidence="1">
    <location>
        <begin position="50"/>
        <end position="74"/>
    </location>
</feature>
<sequence length="290" mass="29014">MRRTARRTAVALLPLALFAATACSSGAAGGVADAADTVGGSGGSGGSGRSGAASAPAGGPATPTPARTGAGSAAESPRSGQFAYLTDEQLRTALVPESALPSGWTVIGGADDDDRGDGGDGGDTSDKPECDAIDEMLSPGNAESVTAKGKASVIAMDTPGGGKAYAIVGVNLASFAAGDAEKLLGQTEQLLPRCADVRRTSSDGQAFSSGYVKQKSPALGDQALALSQTTRTADGRAWVHGIVAVRVGTTLVEATYVNLTGPDVVLPDEELVRMQVERVRAVLAGETPRD</sequence>
<comment type="caution">
    <text evidence="3">The sequence shown here is derived from an EMBL/GenBank/DDBJ whole genome shotgun (WGS) entry which is preliminary data.</text>
</comment>
<keyword evidence="2" id="KW-0732">Signal</keyword>
<dbReference type="PROSITE" id="PS51257">
    <property type="entry name" value="PROKAR_LIPOPROTEIN"/>
    <property type="match status" value="1"/>
</dbReference>
<dbReference type="EMBL" id="JBEZFP010000097">
    <property type="protein sequence ID" value="MEU8137699.1"/>
    <property type="molecule type" value="Genomic_DNA"/>
</dbReference>